<gene>
    <name evidence="6" type="ORF">DN752_09360</name>
</gene>
<reference evidence="6 7" key="1">
    <citation type="submission" date="2018-06" db="EMBL/GenBank/DDBJ databases">
        <title>Echinicola strongylocentroti sp. nov., isolated from a sea urchin Strongylocentrotus intermedius.</title>
        <authorList>
            <person name="Bae S.S."/>
        </authorList>
    </citation>
    <scope>NUCLEOTIDE SEQUENCE [LARGE SCALE GENOMIC DNA]</scope>
    <source>
        <strain evidence="6 7">MEBiC08714</strain>
    </source>
</reference>
<protein>
    <recommendedName>
        <fullName evidence="2 4">peptidylprolyl isomerase</fullName>
        <ecNumber evidence="2 4">5.2.1.8</ecNumber>
    </recommendedName>
</protein>
<dbReference type="PROSITE" id="PS51257">
    <property type="entry name" value="PROKAR_LIPOPROTEIN"/>
    <property type="match status" value="1"/>
</dbReference>
<accession>A0A2Z4IH49</accession>
<comment type="catalytic activity">
    <reaction evidence="1 4">
        <text>[protein]-peptidylproline (omega=180) = [protein]-peptidylproline (omega=0)</text>
        <dbReference type="Rhea" id="RHEA:16237"/>
        <dbReference type="Rhea" id="RHEA-COMP:10747"/>
        <dbReference type="Rhea" id="RHEA-COMP:10748"/>
        <dbReference type="ChEBI" id="CHEBI:83833"/>
        <dbReference type="ChEBI" id="CHEBI:83834"/>
        <dbReference type="EC" id="5.2.1.8"/>
    </reaction>
</comment>
<evidence type="ECO:0000313" key="7">
    <source>
        <dbReference type="Proteomes" id="UP000248688"/>
    </source>
</evidence>
<keyword evidence="7" id="KW-1185">Reference proteome</keyword>
<dbReference type="Gene3D" id="3.10.50.40">
    <property type="match status" value="1"/>
</dbReference>
<dbReference type="KEGG" id="est:DN752_09360"/>
<dbReference type="EMBL" id="CP030041">
    <property type="protein sequence ID" value="AWW30314.1"/>
    <property type="molecule type" value="Genomic_DNA"/>
</dbReference>
<feature type="domain" description="PPIase FKBP-type" evidence="5">
    <location>
        <begin position="74"/>
        <end position="166"/>
    </location>
</feature>
<keyword evidence="4 6" id="KW-0413">Isomerase</keyword>
<name>A0A2Z4IH49_9BACT</name>
<evidence type="ECO:0000313" key="6">
    <source>
        <dbReference type="EMBL" id="AWW30314.1"/>
    </source>
</evidence>
<evidence type="ECO:0000256" key="1">
    <source>
        <dbReference type="ARBA" id="ARBA00000971"/>
    </source>
</evidence>
<keyword evidence="3 4" id="KW-0697">Rotamase</keyword>
<evidence type="ECO:0000259" key="5">
    <source>
        <dbReference type="PROSITE" id="PS50059"/>
    </source>
</evidence>
<dbReference type="RefSeq" id="WP_112783696.1">
    <property type="nucleotide sequence ID" value="NZ_CP030041.1"/>
</dbReference>
<proteinExistence type="predicted"/>
<evidence type="ECO:0000256" key="2">
    <source>
        <dbReference type="ARBA" id="ARBA00013194"/>
    </source>
</evidence>
<evidence type="ECO:0000256" key="3">
    <source>
        <dbReference type="ARBA" id="ARBA00023110"/>
    </source>
</evidence>
<dbReference type="EC" id="5.2.1.8" evidence="2 4"/>
<organism evidence="6 7">
    <name type="scientific">Echinicola strongylocentroti</name>
    <dbReference type="NCBI Taxonomy" id="1795355"/>
    <lineage>
        <taxon>Bacteria</taxon>
        <taxon>Pseudomonadati</taxon>
        <taxon>Bacteroidota</taxon>
        <taxon>Cytophagia</taxon>
        <taxon>Cytophagales</taxon>
        <taxon>Cyclobacteriaceae</taxon>
        <taxon>Echinicola</taxon>
    </lineage>
</organism>
<dbReference type="Proteomes" id="UP000248688">
    <property type="component" value="Chromosome"/>
</dbReference>
<dbReference type="AlphaFoldDB" id="A0A2Z4IH49"/>
<dbReference type="InterPro" id="IPR046357">
    <property type="entry name" value="PPIase_dom_sf"/>
</dbReference>
<evidence type="ECO:0000256" key="4">
    <source>
        <dbReference type="PROSITE-ProRule" id="PRU00277"/>
    </source>
</evidence>
<dbReference type="SUPFAM" id="SSF54534">
    <property type="entry name" value="FKBP-like"/>
    <property type="match status" value="1"/>
</dbReference>
<dbReference type="GO" id="GO:0003755">
    <property type="term" value="F:peptidyl-prolyl cis-trans isomerase activity"/>
    <property type="evidence" value="ECO:0007669"/>
    <property type="project" value="UniProtKB-KW"/>
</dbReference>
<dbReference type="InterPro" id="IPR001179">
    <property type="entry name" value="PPIase_FKBP_dom"/>
</dbReference>
<dbReference type="PROSITE" id="PS50059">
    <property type="entry name" value="FKBP_PPIASE"/>
    <property type="match status" value="1"/>
</dbReference>
<sequence length="319" mass="36252">MKRVLKTVFTMSAVALLSSCMNNEESAYEKQVKEENQELADYINQNGIQAEQTTAGYYYSRELDVEDGQKFNDEDIIGIYYEMETLEGAFIEAHTEEDGEPIKFKYDRERQTLAPIVVNQAIALAELGETLVLYVPSYLAYSDYSYNQLIPQYANMKITVHFEKIYAPQEVATIEDNLIQGYIDQNGLEGFEKVEEGVYLKVVEAGDEDTEASKNGNSMRFTFEMFELGQDDSFSKSLDNSVTTTLGDDDNYEFLNIGFKDRHKDAEVQIIASSATSFVNTAQVIPDAIRKDYFDQGYLNIPLRPFTPILFEATIESID</sequence>
<dbReference type="OrthoDB" id="9814548at2"/>